<dbReference type="InterPro" id="IPR047937">
    <property type="entry name" value="Eex_IncN-like"/>
</dbReference>
<dbReference type="EMBL" id="VOHK01000004">
    <property type="protein sequence ID" value="TWT20304.1"/>
    <property type="molecule type" value="Genomic_DNA"/>
</dbReference>
<evidence type="ECO:0000313" key="2">
    <source>
        <dbReference type="EMBL" id="TWT20304.1"/>
    </source>
</evidence>
<feature type="domain" description="N-acetyltransferase" evidence="1">
    <location>
        <begin position="150"/>
        <end position="313"/>
    </location>
</feature>
<name>A0A5C5U337_9GAMM</name>
<dbReference type="SUPFAM" id="SSF55729">
    <property type="entry name" value="Acyl-CoA N-acyltransferases (Nat)"/>
    <property type="match status" value="1"/>
</dbReference>
<dbReference type="Proteomes" id="UP000319980">
    <property type="component" value="Unassembled WGS sequence"/>
</dbReference>
<evidence type="ECO:0000259" key="1">
    <source>
        <dbReference type="PROSITE" id="PS51186"/>
    </source>
</evidence>
<dbReference type="Pfam" id="PF00583">
    <property type="entry name" value="Acetyltransf_1"/>
    <property type="match status" value="1"/>
</dbReference>
<dbReference type="GO" id="GO:0016747">
    <property type="term" value="F:acyltransferase activity, transferring groups other than amino-acyl groups"/>
    <property type="evidence" value="ECO:0007669"/>
    <property type="project" value="InterPro"/>
</dbReference>
<dbReference type="InterPro" id="IPR000182">
    <property type="entry name" value="GNAT_dom"/>
</dbReference>
<proteinExistence type="predicted"/>
<comment type="caution">
    <text evidence="2">The sequence shown here is derived from an EMBL/GenBank/DDBJ whole genome shotgun (WGS) entry which is preliminary data.</text>
</comment>
<dbReference type="OrthoDB" id="9789605at2"/>
<dbReference type="PROSITE" id="PS51186">
    <property type="entry name" value="GNAT"/>
    <property type="match status" value="1"/>
</dbReference>
<organism evidence="2 3">
    <name type="scientific">Luteimonas marina</name>
    <dbReference type="NCBI Taxonomy" id="488485"/>
    <lineage>
        <taxon>Bacteria</taxon>
        <taxon>Pseudomonadati</taxon>
        <taxon>Pseudomonadota</taxon>
        <taxon>Gammaproteobacteria</taxon>
        <taxon>Lysobacterales</taxon>
        <taxon>Lysobacteraceae</taxon>
        <taxon>Luteimonas</taxon>
    </lineage>
</organism>
<dbReference type="NCBIfam" id="NF033894">
    <property type="entry name" value="Eex_IncN"/>
    <property type="match status" value="1"/>
</dbReference>
<dbReference type="CDD" id="cd04301">
    <property type="entry name" value="NAT_SF"/>
    <property type="match status" value="1"/>
</dbReference>
<reference evidence="2 3" key="1">
    <citation type="journal article" date="2008" name="Int. J. Syst. Evol. Microbiol.">
        <title>Luteimonas marina sp. nov., isolated from seawater.</title>
        <authorList>
            <person name="Baik K.S."/>
            <person name="Park S.C."/>
            <person name="Kim M.S."/>
            <person name="Kim E.M."/>
            <person name="Park C."/>
            <person name="Chun J."/>
            <person name="Seong C.N."/>
        </authorList>
    </citation>
    <scope>NUCLEOTIDE SEQUENCE [LARGE SCALE GENOMIC DNA]</scope>
    <source>
        <strain evidence="2 3">FR1330</strain>
    </source>
</reference>
<dbReference type="Gene3D" id="3.40.630.30">
    <property type="match status" value="1"/>
</dbReference>
<evidence type="ECO:0000313" key="3">
    <source>
        <dbReference type="Proteomes" id="UP000319980"/>
    </source>
</evidence>
<dbReference type="InterPro" id="IPR016181">
    <property type="entry name" value="Acyl_CoA_acyltransferase"/>
</dbReference>
<keyword evidence="2" id="KW-0808">Transferase</keyword>
<dbReference type="AlphaFoldDB" id="A0A5C5U337"/>
<keyword evidence="3" id="KW-1185">Reference proteome</keyword>
<protein>
    <submittedName>
        <fullName evidence="2">GNAT family N-acetyltransferase</fullName>
    </submittedName>
</protein>
<accession>A0A5C5U337</accession>
<sequence>MQHHYGLWLALALVGCQPSMPPDTVESMAADPERLKEVQRQCRLDRASMDDAVCEAASEAYRQRFMGKKTRRRPAACRPIGGRSGVRATGPYATAGRQSRSTTSYIHRHVCGSCSLRFAHAWLSRQRIPLPLGGSPSKSRGLFPHGSGMVQVRLLTEKDSKAYLASRRAMLEEFPVLTGEEMARELAFIVRFDNDLLANHALEGTRVWGAFDAGILQGVVCATRFFERSRMRTIRIWGLYVDSAHRGGGIGSALIHAALGWSRRQPMAVEALGHASLGNRRALRMIRRHGFVRVDDRGRIEGLCELRIDLSAPHTPRGHRLRMLGC</sequence>
<gene>
    <name evidence="2" type="ORF">FQY83_11275</name>
</gene>